<name>A0A7V7PPU7_9HYPH</name>
<gene>
    <name evidence="1" type="ORF">F6X38_09715</name>
</gene>
<evidence type="ECO:0000313" key="1">
    <source>
        <dbReference type="EMBL" id="KAB0680077.1"/>
    </source>
</evidence>
<dbReference type="Proteomes" id="UP000432089">
    <property type="component" value="Unassembled WGS sequence"/>
</dbReference>
<organism evidence="1 2">
    <name type="scientific">Plantimonas leprariae</name>
    <dbReference type="NCBI Taxonomy" id="2615207"/>
    <lineage>
        <taxon>Bacteria</taxon>
        <taxon>Pseudomonadati</taxon>
        <taxon>Pseudomonadota</taxon>
        <taxon>Alphaproteobacteria</taxon>
        <taxon>Hyphomicrobiales</taxon>
        <taxon>Aurantimonadaceae</taxon>
        <taxon>Plantimonas</taxon>
    </lineage>
</organism>
<protein>
    <submittedName>
        <fullName evidence="1">Uncharacterized protein</fullName>
    </submittedName>
</protein>
<dbReference type="RefSeq" id="WP_150969532.1">
    <property type="nucleotide sequence ID" value="NZ_VZDO01000006.1"/>
</dbReference>
<accession>A0A7V7PPU7</accession>
<dbReference type="EMBL" id="VZDO01000006">
    <property type="protein sequence ID" value="KAB0680077.1"/>
    <property type="molecule type" value="Genomic_DNA"/>
</dbReference>
<keyword evidence="2" id="KW-1185">Reference proteome</keyword>
<dbReference type="AlphaFoldDB" id="A0A7V7PPU7"/>
<reference evidence="1 2" key="1">
    <citation type="submission" date="2019-09" db="EMBL/GenBank/DDBJ databases">
        <title>YIM 132180 draft genome.</title>
        <authorList>
            <person name="Zhang K."/>
        </authorList>
    </citation>
    <scope>NUCLEOTIDE SEQUENCE [LARGE SCALE GENOMIC DNA]</scope>
    <source>
        <strain evidence="1 2">YIM 132180</strain>
    </source>
</reference>
<sequence length="574" mass="58443">MPAITNNSQQQPATANAPDLDRIKRNVAKMVDMGAPEGDIDLYIAEEGVTLDAVKAHKLPSVSSAPATAGGRPQIIDVPGMGEVEFPAGMSDAEMSAAVRRSMSQQQPQPQAVGGYRGDVNGTGGSTLLGALDGMSFGFADEIGAGISAGVDTGLNYLTGRQGKTYEQHLTKLRGLQANAQENHPVANFAGQVGGSLALPGGAAKTLKGAVGQGIAAGAAYGAGSADGTAEDRVLGAVFGGGAGAAGSVAARTIGNAVARAGARRAIPTTEALEDASHALYDAADAASVVFQPKTVNKMVGNAKLAAGRLDTNIRPRTAGVVAEFEDKAGRPIGLREFDDLRKTVTLSMDGASKEDGRTLTIIKRQLDHLADNLTASDVGGSIEGVGHLKEARRLWSMKAKSEDIGQMVERARTTAAGNGSFENALRSEFKALAKNADKLKRFSSAEQSAILGVARGGLVVNSLRVLGKFSPDSPFLALLGSGAALGASGGIAAVGVPLAGMGAKTAATAMTRGRVRALDEVIRSGGQTVGDIVRQGRLGQGIGAPAAARGQAITDRALLPLALTAAELEAMRR</sequence>
<proteinExistence type="predicted"/>
<comment type="caution">
    <text evidence="1">The sequence shown here is derived from an EMBL/GenBank/DDBJ whole genome shotgun (WGS) entry which is preliminary data.</text>
</comment>
<evidence type="ECO:0000313" key="2">
    <source>
        <dbReference type="Proteomes" id="UP000432089"/>
    </source>
</evidence>